<dbReference type="AlphaFoldDB" id="G5GE00"/>
<evidence type="ECO:0000313" key="1">
    <source>
        <dbReference type="EMBL" id="EHG21173.1"/>
    </source>
</evidence>
<dbReference type="HOGENOM" id="CLU_028180_0_0_10"/>
<dbReference type="Proteomes" id="UP000015993">
    <property type="component" value="Unassembled WGS sequence"/>
</dbReference>
<dbReference type="eggNOG" id="ENOG5033YEC">
    <property type="taxonomic scope" value="Bacteria"/>
</dbReference>
<comment type="caution">
    <text evidence="1">The sequence shown here is derived from an EMBL/GenBank/DDBJ whole genome shotgun (WGS) entry which is preliminary data.</text>
</comment>
<dbReference type="EMBL" id="ACZK01000034">
    <property type="protein sequence ID" value="EHG21173.1"/>
    <property type="molecule type" value="Genomic_DNA"/>
</dbReference>
<evidence type="ECO:0000313" key="2">
    <source>
        <dbReference type="Proteomes" id="UP000015993"/>
    </source>
</evidence>
<name>G5GE00_9BACT</name>
<reference evidence="1 2" key="1">
    <citation type="submission" date="2011-08" db="EMBL/GenBank/DDBJ databases">
        <title>The Genome Sequence of Prevotella sp. oral taxon 302 str. F0323.</title>
        <authorList>
            <consortium name="The Broad Institute Genome Sequencing Platform"/>
            <person name="Earl A."/>
            <person name="Ward D."/>
            <person name="Feldgarden M."/>
            <person name="Gevers D."/>
            <person name="Izard J."/>
            <person name="Blanton J.M."/>
            <person name="Baranova O.V."/>
            <person name="Tanner A.C."/>
            <person name="Dewhirst F.E."/>
            <person name="Young S.K."/>
            <person name="Zeng Q."/>
            <person name="Gargeya S."/>
            <person name="Fitzgerald M."/>
            <person name="Haas B."/>
            <person name="Abouelleil A."/>
            <person name="Alvarado L."/>
            <person name="Arachchi H.M."/>
            <person name="Berlin A."/>
            <person name="Brown A."/>
            <person name="Chapman S.B."/>
            <person name="Chen Z."/>
            <person name="Dunbar C."/>
            <person name="Freedman E."/>
            <person name="Gearin G."/>
            <person name="Gellesch M."/>
            <person name="Goldberg J."/>
            <person name="Griggs A."/>
            <person name="Gujja S."/>
            <person name="Heiman D."/>
            <person name="Howarth C."/>
            <person name="Larson L."/>
            <person name="Lui A."/>
            <person name="MacDonald P.J.P."/>
            <person name="Montmayeur A."/>
            <person name="Murphy C."/>
            <person name="Neiman D."/>
            <person name="Pearson M."/>
            <person name="Priest M."/>
            <person name="Roberts A."/>
            <person name="Saif S."/>
            <person name="Shea T."/>
            <person name="Shenoy N."/>
            <person name="Sisk P."/>
            <person name="Stolte C."/>
            <person name="Sykes S."/>
            <person name="Wortman J."/>
            <person name="Nusbaum C."/>
            <person name="Birren B."/>
        </authorList>
    </citation>
    <scope>NUCLEOTIDE SEQUENCE [LARGE SCALE GENOMIC DNA]</scope>
    <source>
        <strain evidence="1 2">F0323</strain>
    </source>
</reference>
<sequence>MKHLTPYAISHYIMNIISRNLFSIVFLLLAGILVGCSSNDLMDAEKEDTTTTKGVSFTLTEPDFGEEQTMGSRKARMWENPTDTNDLGDGVLGEISLSKDPGYAVTRAAARAAAPAAPAMSNGSYKVLAYDASGTLKGTINATVTSGKFSKNDKMILEPGTYTFVCLNDKVDYSGGVISVSQANAATARIGRTVKAISGPKAEVPFVMNHVGLRVRVSIEAMVNIPNNVKAKIIDNSGKAPTVVNYDPVTGTYSAGAVGALSESDDTFPATNNGFFQEKYVSTPKVKSYHYLLPSEGSNIQLKFTSGDKIYHKDLTGRTITSYKGVMLEPNGTYLLNVKLTKVFKYIFDDGTVDFLRNKGTRTPIALVISETDRSAISLHDANNGEKAIWTLKRIIYNNPEAEYPSQKDQIPATSQGLHWTWDANGSKDGVTIKANEKDKCPAFYHAAHYEPGVNVTGSNLSKWYLGANTDWKNLYLYVGFGTNLEVNANSSGQGWYIHVVNKAFAEAGGTTVNITDPDPSVTVKAYWSSTYYRDFNTGILNIFKNGYTDGNRSLYDTDKNYIRAFIHY</sequence>
<keyword evidence="2" id="KW-1185">Reference proteome</keyword>
<accession>G5GE00</accession>
<organism evidence="1 2">
    <name type="scientific">Alloprevotella rava F0323</name>
    <dbReference type="NCBI Taxonomy" id="679199"/>
    <lineage>
        <taxon>Bacteria</taxon>
        <taxon>Pseudomonadati</taxon>
        <taxon>Bacteroidota</taxon>
        <taxon>Bacteroidia</taxon>
        <taxon>Bacteroidales</taxon>
        <taxon>Prevotellaceae</taxon>
        <taxon>Alloprevotella</taxon>
    </lineage>
</organism>
<dbReference type="PATRIC" id="fig|679199.3.peg.1999"/>
<proteinExistence type="predicted"/>
<protein>
    <submittedName>
        <fullName evidence="1">Uncharacterized protein</fullName>
    </submittedName>
</protein>
<gene>
    <name evidence="1" type="ORF">HMPREF9332_01802</name>
</gene>